<comment type="catalytic activity">
    <reaction evidence="1 6">
        <text>Thiol-dependent hydrolysis of ester, thioester, amide, peptide and isopeptide bonds formed by the C-terminal Gly of ubiquitin (a 76-residue protein attached to proteins as an intracellular targeting signal).</text>
        <dbReference type="EC" id="3.4.19.12"/>
    </reaction>
</comment>
<evidence type="ECO:0000256" key="4">
    <source>
        <dbReference type="ARBA" id="ARBA00022801"/>
    </source>
</evidence>
<dbReference type="Pfam" id="PF00443">
    <property type="entry name" value="UCH"/>
    <property type="match status" value="1"/>
</dbReference>
<keyword evidence="3 6" id="KW-0833">Ubl conjugation pathway</keyword>
<keyword evidence="11" id="KW-1185">Reference proteome</keyword>
<evidence type="ECO:0000256" key="6">
    <source>
        <dbReference type="RuleBase" id="RU366025"/>
    </source>
</evidence>
<evidence type="ECO:0000259" key="9">
    <source>
        <dbReference type="PROSITE" id="PS50235"/>
    </source>
</evidence>
<accession>R7QGF5</accession>
<gene>
    <name evidence="10" type="ORF">CHC_T00005132001</name>
</gene>
<feature type="region of interest" description="Disordered" evidence="7">
    <location>
        <begin position="28"/>
        <end position="66"/>
    </location>
</feature>
<protein>
    <recommendedName>
        <fullName evidence="6">Ubiquitin carboxyl-terminal hydrolase</fullName>
        <ecNumber evidence="6">3.4.19.12</ecNumber>
    </recommendedName>
</protein>
<feature type="domain" description="USP" evidence="9">
    <location>
        <begin position="183"/>
        <end position="545"/>
    </location>
</feature>
<evidence type="ECO:0000313" key="10">
    <source>
        <dbReference type="EMBL" id="CDF37174.1"/>
    </source>
</evidence>
<dbReference type="GO" id="GO:0004843">
    <property type="term" value="F:cysteine-type deubiquitinase activity"/>
    <property type="evidence" value="ECO:0007669"/>
    <property type="project" value="UniProtKB-UniRule"/>
</dbReference>
<dbReference type="GO" id="GO:0016579">
    <property type="term" value="P:protein deubiquitination"/>
    <property type="evidence" value="ECO:0007669"/>
    <property type="project" value="InterPro"/>
</dbReference>
<dbReference type="Gramene" id="CDF37174">
    <property type="protein sequence ID" value="CDF37174"/>
    <property type="gene ID" value="CHC_T00005132001"/>
</dbReference>
<dbReference type="CDD" id="cd16104">
    <property type="entry name" value="Ubl_USP14_like"/>
    <property type="match status" value="1"/>
</dbReference>
<dbReference type="InterPro" id="IPR038765">
    <property type="entry name" value="Papain-like_cys_pep_sf"/>
</dbReference>
<dbReference type="PANTHER" id="PTHR43982">
    <property type="entry name" value="UBIQUITIN CARBOXYL-TERMINAL HYDROLASE"/>
    <property type="match status" value="1"/>
</dbReference>
<dbReference type="InterPro" id="IPR029071">
    <property type="entry name" value="Ubiquitin-like_domsf"/>
</dbReference>
<dbReference type="InterPro" id="IPR028889">
    <property type="entry name" value="USP"/>
</dbReference>
<organism evidence="10 11">
    <name type="scientific">Chondrus crispus</name>
    <name type="common">Carrageen Irish moss</name>
    <name type="synonym">Polymorpha crispa</name>
    <dbReference type="NCBI Taxonomy" id="2769"/>
    <lineage>
        <taxon>Eukaryota</taxon>
        <taxon>Rhodophyta</taxon>
        <taxon>Florideophyceae</taxon>
        <taxon>Rhodymeniophycidae</taxon>
        <taxon>Gigartinales</taxon>
        <taxon>Gigartinaceae</taxon>
        <taxon>Chondrus</taxon>
    </lineage>
</organism>
<evidence type="ECO:0000256" key="7">
    <source>
        <dbReference type="SAM" id="MobiDB-lite"/>
    </source>
</evidence>
<keyword evidence="2 6" id="KW-0645">Protease</keyword>
<dbReference type="PANTHER" id="PTHR43982:SF1">
    <property type="entry name" value="UBIQUITIN CARBOXYL-TERMINAL HYDROLASE 14"/>
    <property type="match status" value="1"/>
</dbReference>
<dbReference type="Gene3D" id="3.90.70.10">
    <property type="entry name" value="Cysteine proteinases"/>
    <property type="match status" value="1"/>
</dbReference>
<dbReference type="SUPFAM" id="SSF54236">
    <property type="entry name" value="Ubiquitin-like"/>
    <property type="match status" value="1"/>
</dbReference>
<dbReference type="Gene3D" id="3.10.20.90">
    <property type="entry name" value="Phosphatidylinositol 3-kinase Catalytic Subunit, Chain A, domain 1"/>
    <property type="match status" value="1"/>
</dbReference>
<dbReference type="EMBL" id="HG001818">
    <property type="protein sequence ID" value="CDF37174.1"/>
    <property type="molecule type" value="Genomic_DNA"/>
</dbReference>
<evidence type="ECO:0000313" key="11">
    <source>
        <dbReference type="Proteomes" id="UP000012073"/>
    </source>
</evidence>
<keyword evidence="4 6" id="KW-0378">Hydrolase</keyword>
<reference evidence="11" key="1">
    <citation type="journal article" date="2013" name="Proc. Natl. Acad. Sci. U.S.A.">
        <title>Genome structure and metabolic features in the red seaweed Chondrus crispus shed light on evolution of the Archaeplastida.</title>
        <authorList>
            <person name="Collen J."/>
            <person name="Porcel B."/>
            <person name="Carre W."/>
            <person name="Ball S.G."/>
            <person name="Chaparro C."/>
            <person name="Tonon T."/>
            <person name="Barbeyron T."/>
            <person name="Michel G."/>
            <person name="Noel B."/>
            <person name="Valentin K."/>
            <person name="Elias M."/>
            <person name="Artiguenave F."/>
            <person name="Arun A."/>
            <person name="Aury J.M."/>
            <person name="Barbosa-Neto J.F."/>
            <person name="Bothwell J.H."/>
            <person name="Bouget F.Y."/>
            <person name="Brillet L."/>
            <person name="Cabello-Hurtado F."/>
            <person name="Capella-Gutierrez S."/>
            <person name="Charrier B."/>
            <person name="Cladiere L."/>
            <person name="Cock J.M."/>
            <person name="Coelho S.M."/>
            <person name="Colleoni C."/>
            <person name="Czjzek M."/>
            <person name="Da Silva C."/>
            <person name="Delage L."/>
            <person name="Denoeud F."/>
            <person name="Deschamps P."/>
            <person name="Dittami S.M."/>
            <person name="Gabaldon T."/>
            <person name="Gachon C.M."/>
            <person name="Groisillier A."/>
            <person name="Herve C."/>
            <person name="Jabbari K."/>
            <person name="Katinka M."/>
            <person name="Kloareg B."/>
            <person name="Kowalczyk N."/>
            <person name="Labadie K."/>
            <person name="Leblanc C."/>
            <person name="Lopez P.J."/>
            <person name="McLachlan D.H."/>
            <person name="Meslet-Cladiere L."/>
            <person name="Moustafa A."/>
            <person name="Nehr Z."/>
            <person name="Nyvall Collen P."/>
            <person name="Panaud O."/>
            <person name="Partensky F."/>
            <person name="Poulain J."/>
            <person name="Rensing S.A."/>
            <person name="Rousvoal S."/>
            <person name="Samson G."/>
            <person name="Symeonidi A."/>
            <person name="Weissenbach J."/>
            <person name="Zambounis A."/>
            <person name="Wincker P."/>
            <person name="Boyen C."/>
        </authorList>
    </citation>
    <scope>NUCLEOTIDE SEQUENCE [LARGE SCALE GENOMIC DNA]</scope>
    <source>
        <strain evidence="11">cv. Stackhouse</strain>
    </source>
</reference>
<dbReference type="Pfam" id="PF00240">
    <property type="entry name" value="ubiquitin"/>
    <property type="match status" value="1"/>
</dbReference>
<dbReference type="EC" id="3.4.19.12" evidence="6"/>
<dbReference type="PhylomeDB" id="R7QGF5"/>
<dbReference type="STRING" id="2769.R7QGF5"/>
<dbReference type="SUPFAM" id="SSF54001">
    <property type="entry name" value="Cysteine proteinases"/>
    <property type="match status" value="1"/>
</dbReference>
<dbReference type="CDD" id="cd02657">
    <property type="entry name" value="Peptidase_C19A"/>
    <property type="match status" value="1"/>
</dbReference>
<dbReference type="GO" id="GO:0070628">
    <property type="term" value="F:proteasome binding"/>
    <property type="evidence" value="ECO:0007669"/>
    <property type="project" value="TreeGrafter"/>
</dbReference>
<name>R7QGF5_CHOCR</name>
<dbReference type="PROSITE" id="PS00973">
    <property type="entry name" value="USP_2"/>
    <property type="match status" value="1"/>
</dbReference>
<dbReference type="PROSITE" id="PS00972">
    <property type="entry name" value="USP_1"/>
    <property type="match status" value="1"/>
</dbReference>
<dbReference type="InterPro" id="IPR000626">
    <property type="entry name" value="Ubiquitin-like_dom"/>
</dbReference>
<dbReference type="RefSeq" id="XP_005716993.1">
    <property type="nucleotide sequence ID" value="XM_005716936.1"/>
</dbReference>
<feature type="compositionally biased region" description="Low complexity" evidence="7">
    <location>
        <begin position="450"/>
        <end position="465"/>
    </location>
</feature>
<dbReference type="SMART" id="SM00213">
    <property type="entry name" value="UBQ"/>
    <property type="match status" value="1"/>
</dbReference>
<dbReference type="OrthoDB" id="333239at2759"/>
<dbReference type="GeneID" id="17324695"/>
<comment type="similarity">
    <text evidence="6">Belongs to the peptidase C19 family.</text>
</comment>
<evidence type="ECO:0000256" key="2">
    <source>
        <dbReference type="ARBA" id="ARBA00022670"/>
    </source>
</evidence>
<dbReference type="OMA" id="FKSDAEY"/>
<dbReference type="GO" id="GO:0043161">
    <property type="term" value="P:proteasome-mediated ubiquitin-dependent protein catabolic process"/>
    <property type="evidence" value="ECO:0007669"/>
    <property type="project" value="InterPro"/>
</dbReference>
<proteinExistence type="inferred from homology"/>
<keyword evidence="5 6" id="KW-0788">Thiol protease</keyword>
<feature type="region of interest" description="Disordered" evidence="7">
    <location>
        <begin position="445"/>
        <end position="465"/>
    </location>
</feature>
<dbReference type="InterPro" id="IPR044635">
    <property type="entry name" value="UBP14-like"/>
</dbReference>
<feature type="compositionally biased region" description="Pro residues" evidence="7">
    <location>
        <begin position="49"/>
        <end position="60"/>
    </location>
</feature>
<feature type="domain" description="Ubiquitin-like" evidence="8">
    <location>
        <begin position="74"/>
        <end position="144"/>
    </location>
</feature>
<evidence type="ECO:0000256" key="5">
    <source>
        <dbReference type="ARBA" id="ARBA00022807"/>
    </source>
</evidence>
<evidence type="ECO:0000256" key="3">
    <source>
        <dbReference type="ARBA" id="ARBA00022786"/>
    </source>
</evidence>
<dbReference type="AlphaFoldDB" id="R7QGF5"/>
<dbReference type="PROSITE" id="PS50235">
    <property type="entry name" value="USP_3"/>
    <property type="match status" value="1"/>
</dbReference>
<evidence type="ECO:0000256" key="1">
    <source>
        <dbReference type="ARBA" id="ARBA00000707"/>
    </source>
</evidence>
<dbReference type="InterPro" id="IPR018200">
    <property type="entry name" value="USP_CS"/>
</dbReference>
<dbReference type="InterPro" id="IPR001394">
    <property type="entry name" value="Peptidase_C19_UCH"/>
</dbReference>
<dbReference type="KEGG" id="ccp:CHC_T00005132001"/>
<dbReference type="PROSITE" id="PS50053">
    <property type="entry name" value="UBIQUITIN_2"/>
    <property type="match status" value="1"/>
</dbReference>
<dbReference type="GO" id="GO:0061136">
    <property type="term" value="P:regulation of proteasomal protein catabolic process"/>
    <property type="evidence" value="ECO:0007669"/>
    <property type="project" value="TreeGrafter"/>
</dbReference>
<sequence length="548" mass="60078">MCNYMGTILFHDVPAHFSFQRGALSQHHSFPPPSIAKLPPVTPHRPSTNLPPPNPPPPTGTPLRTMSSAEDGVYTVKVKWTKQVFDPVTIDTTEPPELFKSQLWTLTGVPPARQTILGLKGGKLRDDSDWAKAGLKNGMTLMLMGTPDASLPPPPTKAELNNVRDDLDADAMALEPPPPVGPPGLANLGNTCYMNSTVQCLTAVTPLVAALRRFRAPATESDPSGKLSASLRDVVASLQARATQAVNPYVFLSSLRQVDPQFAETGQDGRYVQQDAEECWSTILTRLAAKLLVEPGRPEIGNVVDRMFAIQTKATDTCGEGEDAEVVERNDTVRILKCHISSTVNHLVQGVKEGLEETIEKHSARLDKTAEWKRTTRFDNIPPFLIVQFVRFFWKSAENVKAKILRNVSFPTQLDVFDFCTDELKEKLTVKRNEAMAAAKEAIAKKEQDAGANSSSDAGAASSAAAEDEDIKAEIGNYELSAVLTHRGRAADAGHYVAWVKEDGPSGMWYKFDDDIVTKHTEEEVKKLSGGGDWHMAYICLYRAKNTF</sequence>
<evidence type="ECO:0000259" key="8">
    <source>
        <dbReference type="PROSITE" id="PS50053"/>
    </source>
</evidence>
<dbReference type="Proteomes" id="UP000012073">
    <property type="component" value="Unassembled WGS sequence"/>
</dbReference>